<organism evidence="9 10">
    <name type="scientific">Gadus morhua</name>
    <name type="common">Atlantic cod</name>
    <dbReference type="NCBI Taxonomy" id="8049"/>
    <lineage>
        <taxon>Eukaryota</taxon>
        <taxon>Metazoa</taxon>
        <taxon>Chordata</taxon>
        <taxon>Craniata</taxon>
        <taxon>Vertebrata</taxon>
        <taxon>Euteleostomi</taxon>
        <taxon>Actinopterygii</taxon>
        <taxon>Neopterygii</taxon>
        <taxon>Teleostei</taxon>
        <taxon>Neoteleostei</taxon>
        <taxon>Acanthomorphata</taxon>
        <taxon>Zeiogadaria</taxon>
        <taxon>Gadariae</taxon>
        <taxon>Gadiformes</taxon>
        <taxon>Gadoidei</taxon>
        <taxon>Gadidae</taxon>
        <taxon>Gadus</taxon>
    </lineage>
</organism>
<accession>A0A8C5A293</accession>
<dbReference type="OMA" id="QRERCAF"/>
<evidence type="ECO:0000256" key="3">
    <source>
        <dbReference type="ARBA" id="ARBA00006958"/>
    </source>
</evidence>
<reference evidence="9" key="1">
    <citation type="submission" date="2019-07" db="EMBL/GenBank/DDBJ databases">
        <authorList>
            <consortium name="Wellcome Sanger Institute Data Sharing"/>
        </authorList>
    </citation>
    <scope>NUCLEOTIDE SEQUENCE [LARGE SCALE GENOMIC DNA]</scope>
</reference>
<keyword evidence="5" id="KW-0479">Metal-binding</keyword>
<keyword evidence="10" id="KW-1185">Reference proteome</keyword>
<name>A0A8C5A293_GADMO</name>
<evidence type="ECO:0000259" key="8">
    <source>
        <dbReference type="Pfam" id="PF13359"/>
    </source>
</evidence>
<dbReference type="AlphaFoldDB" id="A0A8C5A293"/>
<dbReference type="GeneTree" id="ENSGT00940000163250"/>
<keyword evidence="4" id="KW-0540">Nuclease</keyword>
<dbReference type="PANTHER" id="PTHR22930">
    <property type="match status" value="1"/>
</dbReference>
<evidence type="ECO:0000256" key="2">
    <source>
        <dbReference type="ARBA" id="ARBA00004123"/>
    </source>
</evidence>
<keyword evidence="6" id="KW-0378">Hydrolase</keyword>
<keyword evidence="7" id="KW-0539">Nucleus</keyword>
<sequence length="427" mass="49057">MEDIEAMVFVLLGVVLFVRHKGEESQRRLHAARQNTLEKSRRVLEYIQQCEAEDERNQASKKRRIQMLLSSQHFRRKPSAWAHNRSSEWWDVIVPGFTNEQWVENFRMSEETFGFLTNKLRPVLERQDTNFRGCVPLKKRVAIALWKLATGSEYRSIGHLFGVSITTVCRCVQDFCAAAETLLVPEQIRYPDEVKFREMATYIENRWGLPHCVGAIDGSHIPILAPQDYHCDFFNRKGWHSILLQGVVDGKGLFWNVFAGLAGSMHDARVLRVSKLWELASRGNHFPARTRNIGGVTAGYYILGDSAYPLQNWLLKPFQDTGRLTAEQQMFNRKFSRVRVVVENAFGRLKGRWRCLLKRNDSDLQLVKSMVMTCCALHNLCENHGETYETELTELDVQPAEPGVAVAQDVEGINVREGLMQFLLANN</sequence>
<evidence type="ECO:0000256" key="1">
    <source>
        <dbReference type="ARBA" id="ARBA00001968"/>
    </source>
</evidence>
<comment type="subcellular location">
    <subcellularLocation>
        <location evidence="2">Nucleus</location>
    </subcellularLocation>
</comment>
<dbReference type="InterPro" id="IPR045249">
    <property type="entry name" value="HARBI1-like"/>
</dbReference>
<evidence type="ECO:0000313" key="10">
    <source>
        <dbReference type="Proteomes" id="UP000694546"/>
    </source>
</evidence>
<feature type="domain" description="DDE Tnp4" evidence="8">
    <location>
        <begin position="216"/>
        <end position="379"/>
    </location>
</feature>
<dbReference type="GO" id="GO:0016787">
    <property type="term" value="F:hydrolase activity"/>
    <property type="evidence" value="ECO:0007669"/>
    <property type="project" value="UniProtKB-KW"/>
</dbReference>
<comment type="similarity">
    <text evidence="3">Belongs to the HARBI1 family.</text>
</comment>
<dbReference type="Proteomes" id="UP000694546">
    <property type="component" value="Chromosome 1"/>
</dbReference>
<evidence type="ECO:0000256" key="4">
    <source>
        <dbReference type="ARBA" id="ARBA00022722"/>
    </source>
</evidence>
<dbReference type="GO" id="GO:0004518">
    <property type="term" value="F:nuclease activity"/>
    <property type="evidence" value="ECO:0007669"/>
    <property type="project" value="UniProtKB-KW"/>
</dbReference>
<evidence type="ECO:0000256" key="7">
    <source>
        <dbReference type="ARBA" id="ARBA00023242"/>
    </source>
</evidence>
<reference evidence="9" key="2">
    <citation type="submission" date="2025-08" db="UniProtKB">
        <authorList>
            <consortium name="Ensembl"/>
        </authorList>
    </citation>
    <scope>IDENTIFICATION</scope>
</reference>
<comment type="cofactor">
    <cofactor evidence="1">
        <name>a divalent metal cation</name>
        <dbReference type="ChEBI" id="CHEBI:60240"/>
    </cofactor>
</comment>
<evidence type="ECO:0000313" key="9">
    <source>
        <dbReference type="Ensembl" id="ENSGMOP00000025121.1"/>
    </source>
</evidence>
<reference evidence="9" key="3">
    <citation type="submission" date="2025-09" db="UniProtKB">
        <authorList>
            <consortium name="Ensembl"/>
        </authorList>
    </citation>
    <scope>IDENTIFICATION</scope>
</reference>
<dbReference type="GO" id="GO:0005634">
    <property type="term" value="C:nucleus"/>
    <property type="evidence" value="ECO:0007669"/>
    <property type="project" value="UniProtKB-SubCell"/>
</dbReference>
<dbReference type="GO" id="GO:0046872">
    <property type="term" value="F:metal ion binding"/>
    <property type="evidence" value="ECO:0007669"/>
    <property type="project" value="UniProtKB-KW"/>
</dbReference>
<dbReference type="Pfam" id="PF13359">
    <property type="entry name" value="DDE_Tnp_4"/>
    <property type="match status" value="1"/>
</dbReference>
<proteinExistence type="inferred from homology"/>
<dbReference type="InterPro" id="IPR027806">
    <property type="entry name" value="HARBI1_dom"/>
</dbReference>
<evidence type="ECO:0000256" key="6">
    <source>
        <dbReference type="ARBA" id="ARBA00022801"/>
    </source>
</evidence>
<dbReference type="Ensembl" id="ENSGMOT00000060944.1">
    <property type="protein sequence ID" value="ENSGMOP00000025121.1"/>
    <property type="gene ID" value="ENSGMOG00000025852.1"/>
</dbReference>
<evidence type="ECO:0000256" key="5">
    <source>
        <dbReference type="ARBA" id="ARBA00022723"/>
    </source>
</evidence>
<dbReference type="PANTHER" id="PTHR22930:SF85">
    <property type="entry name" value="GH03217P-RELATED"/>
    <property type="match status" value="1"/>
</dbReference>
<protein>
    <recommendedName>
        <fullName evidence="8">DDE Tnp4 domain-containing protein</fullName>
    </recommendedName>
</protein>